<dbReference type="EMBL" id="AOFD01000011">
    <property type="protein sequence ID" value="ELT45176.1"/>
    <property type="molecule type" value="Genomic_DNA"/>
</dbReference>
<dbReference type="InterPro" id="IPR020084">
    <property type="entry name" value="NUDIX_hydrolase_CS"/>
</dbReference>
<feature type="region of interest" description="Disordered" evidence="4">
    <location>
        <begin position="155"/>
        <end position="185"/>
    </location>
</feature>
<evidence type="ECO:0000256" key="1">
    <source>
        <dbReference type="ARBA" id="ARBA00005582"/>
    </source>
</evidence>
<dbReference type="InterPro" id="IPR000086">
    <property type="entry name" value="NUDIX_hydrolase_dom"/>
</dbReference>
<accession>L8TTY0</accession>
<keyword evidence="7" id="KW-1185">Reference proteome</keyword>
<dbReference type="PROSITE" id="PS51462">
    <property type="entry name" value="NUDIX"/>
    <property type="match status" value="1"/>
</dbReference>
<dbReference type="InterPro" id="IPR020476">
    <property type="entry name" value="Nudix_hydrolase"/>
</dbReference>
<dbReference type="Pfam" id="PF00293">
    <property type="entry name" value="NUDIX"/>
    <property type="match status" value="1"/>
</dbReference>
<gene>
    <name evidence="6" type="ORF">G205_06573</name>
</gene>
<evidence type="ECO:0000256" key="3">
    <source>
        <dbReference type="RuleBase" id="RU003476"/>
    </source>
</evidence>
<dbReference type="CDD" id="cd03673">
    <property type="entry name" value="NUDIX_Ap6A_hydrolase"/>
    <property type="match status" value="1"/>
</dbReference>
<feature type="region of interest" description="Disordered" evidence="4">
    <location>
        <begin position="225"/>
        <end position="264"/>
    </location>
</feature>
<dbReference type="SUPFAM" id="SSF55811">
    <property type="entry name" value="Nudix"/>
    <property type="match status" value="1"/>
</dbReference>
<dbReference type="InterPro" id="IPR051325">
    <property type="entry name" value="Nudix_hydrolase_domain"/>
</dbReference>
<protein>
    <submittedName>
        <fullName evidence="6">ADP-ribose pyrophosphatase</fullName>
    </submittedName>
</protein>
<feature type="region of interest" description="Disordered" evidence="4">
    <location>
        <begin position="297"/>
        <end position="335"/>
    </location>
</feature>
<sequence length="335" mass="37505">MSSDALVADQTDHPGEPVAVTAAGALPWRVTNDRLEVLLIHRPRYDDWSWPKGKIDDGETIPECALREVREEIGLDAPLGRPLPAIHYRVASGLKVVFYWAVKANGTRLVPDGKEVDSVMWCAPEKAAKLLSNPTDVVPLEYLRKAHEEGELNTWPLVSSGMPKRSHARPGPKPKVNARWPPPAPGRHRRWDGCCRYGSPRAWSPVPGSGAWRLLHPMRKWQAQRFGWRKPSRNTATTAARRRPRPSSRPSSISSGRWWSAPTAPRCRRSSRSWRSTCPAGWAACCPRRSHISPPANWWSAMWRPGQRTGWSPSSSSSRSTTDPAGIQEADKQPR</sequence>
<keyword evidence="2 3" id="KW-0378">Hydrolase</keyword>
<organism evidence="6 7">
    <name type="scientific">Arthrobacter nitrophenolicus</name>
    <dbReference type="NCBI Taxonomy" id="683150"/>
    <lineage>
        <taxon>Bacteria</taxon>
        <taxon>Bacillati</taxon>
        <taxon>Actinomycetota</taxon>
        <taxon>Actinomycetes</taxon>
        <taxon>Micrococcales</taxon>
        <taxon>Micrococcaceae</taxon>
        <taxon>Arthrobacter</taxon>
    </lineage>
</organism>
<dbReference type="Gene3D" id="3.90.79.10">
    <property type="entry name" value="Nucleoside Triphosphate Pyrophosphohydrolase"/>
    <property type="match status" value="1"/>
</dbReference>
<proteinExistence type="inferred from homology"/>
<dbReference type="AlphaFoldDB" id="L8TTY0"/>
<feature type="domain" description="Nudix hydrolase" evidence="5">
    <location>
        <begin position="18"/>
        <end position="145"/>
    </location>
</feature>
<dbReference type="PANTHER" id="PTHR21340:SF0">
    <property type="entry name" value="BIS(5'-NUCLEOSYL)-TETRAPHOSPHATASE [ASYMMETRICAL]"/>
    <property type="match status" value="1"/>
</dbReference>
<dbReference type="GO" id="GO:0006754">
    <property type="term" value="P:ATP biosynthetic process"/>
    <property type="evidence" value="ECO:0007669"/>
    <property type="project" value="TreeGrafter"/>
</dbReference>
<dbReference type="PROSITE" id="PS00893">
    <property type="entry name" value="NUDIX_BOX"/>
    <property type="match status" value="1"/>
</dbReference>
<dbReference type="GO" id="GO:0006167">
    <property type="term" value="P:AMP biosynthetic process"/>
    <property type="evidence" value="ECO:0007669"/>
    <property type="project" value="TreeGrafter"/>
</dbReference>
<evidence type="ECO:0000313" key="6">
    <source>
        <dbReference type="EMBL" id="ELT45176.1"/>
    </source>
</evidence>
<reference evidence="7" key="1">
    <citation type="journal article" date="2013" name="Genome Announc.">
        <title>Draft Genome Sequence of the 2-Chloro-4-Nitrophenol-Degrading Bacterium Arthrobacter sp. Strain SJCon.</title>
        <authorList>
            <person name="Vikram S."/>
            <person name="Kumar S."/>
            <person name="Vaidya B."/>
            <person name="Pinnaka A.K."/>
            <person name="Raghava G.P."/>
        </authorList>
    </citation>
    <scope>NUCLEOTIDE SEQUENCE [LARGE SCALE GENOMIC DNA]</scope>
    <source>
        <strain evidence="7">SJCon</strain>
    </source>
</reference>
<name>L8TTY0_9MICC</name>
<feature type="compositionally biased region" description="Low complexity" evidence="4">
    <location>
        <begin position="248"/>
        <end position="257"/>
    </location>
</feature>
<dbReference type="GO" id="GO:0004081">
    <property type="term" value="F:bis(5'-nucleosyl)-tetraphosphatase (asymmetrical) activity"/>
    <property type="evidence" value="ECO:0007669"/>
    <property type="project" value="TreeGrafter"/>
</dbReference>
<dbReference type="InterPro" id="IPR015797">
    <property type="entry name" value="NUDIX_hydrolase-like_dom_sf"/>
</dbReference>
<evidence type="ECO:0000256" key="2">
    <source>
        <dbReference type="ARBA" id="ARBA00022801"/>
    </source>
</evidence>
<evidence type="ECO:0000256" key="4">
    <source>
        <dbReference type="SAM" id="MobiDB-lite"/>
    </source>
</evidence>
<evidence type="ECO:0000259" key="5">
    <source>
        <dbReference type="PROSITE" id="PS51462"/>
    </source>
</evidence>
<dbReference type="PANTHER" id="PTHR21340">
    <property type="entry name" value="DIADENOSINE 5,5-P1,P4-TETRAPHOSPHATE PYROPHOSPHOHYDROLASE MUTT"/>
    <property type="match status" value="1"/>
</dbReference>
<comment type="caution">
    <text evidence="6">The sequence shown here is derived from an EMBL/GenBank/DDBJ whole genome shotgun (WGS) entry which is preliminary data.</text>
</comment>
<comment type="similarity">
    <text evidence="1 3">Belongs to the Nudix hydrolase family.</text>
</comment>
<dbReference type="Proteomes" id="UP000011189">
    <property type="component" value="Unassembled WGS sequence"/>
</dbReference>
<evidence type="ECO:0000313" key="7">
    <source>
        <dbReference type="Proteomes" id="UP000011189"/>
    </source>
</evidence>
<dbReference type="PRINTS" id="PR00502">
    <property type="entry name" value="NUDIXFAMILY"/>
</dbReference>